<dbReference type="CDD" id="cd20298">
    <property type="entry name" value="cupin_UAH"/>
    <property type="match status" value="1"/>
</dbReference>
<dbReference type="InterPro" id="IPR024060">
    <property type="entry name" value="Ureidoglycolate_lyase_dom_sf"/>
</dbReference>
<dbReference type="AlphaFoldDB" id="A0A931D5Y2"/>
<dbReference type="GO" id="GO:0050385">
    <property type="term" value="F:ureidoglycolate lyase activity"/>
    <property type="evidence" value="ECO:0007669"/>
    <property type="project" value="UniProtKB-UniRule"/>
</dbReference>
<comment type="catalytic activity">
    <reaction evidence="4 5">
        <text>(S)-ureidoglycolate = urea + glyoxylate</text>
        <dbReference type="Rhea" id="RHEA:11304"/>
        <dbReference type="ChEBI" id="CHEBI:16199"/>
        <dbReference type="ChEBI" id="CHEBI:36655"/>
        <dbReference type="ChEBI" id="CHEBI:57296"/>
        <dbReference type="EC" id="4.3.2.3"/>
    </reaction>
</comment>
<comment type="function">
    <text evidence="5">Catalyzes the catabolism of the allantoin degradation intermediate (S)-ureidoglycolate, generating urea and glyoxylate. Involved in the utilization of allantoin as nitrogen source.</text>
</comment>
<dbReference type="HAMAP" id="MF_00616">
    <property type="entry name" value="Ureidogly_lyase"/>
    <property type="match status" value="1"/>
</dbReference>
<keyword evidence="7" id="KW-1185">Reference proteome</keyword>
<dbReference type="InterPro" id="IPR007247">
    <property type="entry name" value="Ureidogly_lyase"/>
</dbReference>
<dbReference type="PANTHER" id="PTHR21221:SF1">
    <property type="entry name" value="UREIDOGLYCOLATE LYASE"/>
    <property type="match status" value="1"/>
</dbReference>
<comment type="subunit">
    <text evidence="1 5">Homodimer.</text>
</comment>
<dbReference type="InterPro" id="IPR011051">
    <property type="entry name" value="RmlC_Cupin_sf"/>
</dbReference>
<sequence length="173" mass="18741">MNAPAPLALRIEPLTREAFAPFGDVIETAGATSFPINAGTTTRYHDLAQVELAGESPRTLVNLFEGKAWHTPIAIGMLERHPLGSQAFYPVDGGRMLVVVAPPGELDESQIRAFISAPDQGVNYACGTWHHPLLCLQHPGRFIVVDRGGDGHNCDEQVLKQPLSVLNLQQSQV</sequence>
<evidence type="ECO:0000256" key="1">
    <source>
        <dbReference type="ARBA" id="ARBA00011738"/>
    </source>
</evidence>
<dbReference type="GO" id="GO:0000256">
    <property type="term" value="P:allantoin catabolic process"/>
    <property type="evidence" value="ECO:0007669"/>
    <property type="project" value="UniProtKB-UniRule"/>
</dbReference>
<comment type="pathway">
    <text evidence="5">Nitrogen metabolism; (S)-allantoin degradation.</text>
</comment>
<name>A0A931D5Y2_9PSED</name>
<comment type="similarity">
    <text evidence="5">Belongs to the ureidoglycolate lyase family.</text>
</comment>
<dbReference type="GO" id="GO:0004848">
    <property type="term" value="F:ureidoglycolate hydrolase activity"/>
    <property type="evidence" value="ECO:0007669"/>
    <property type="project" value="InterPro"/>
</dbReference>
<dbReference type="SUPFAM" id="SSF51182">
    <property type="entry name" value="RmlC-like cupins"/>
    <property type="match status" value="1"/>
</dbReference>
<dbReference type="Gene3D" id="2.60.120.480">
    <property type="entry name" value="Ureidoglycolate hydrolase"/>
    <property type="match status" value="1"/>
</dbReference>
<evidence type="ECO:0000256" key="3">
    <source>
        <dbReference type="ARBA" id="ARBA00023239"/>
    </source>
</evidence>
<dbReference type="InterPro" id="IPR023525">
    <property type="entry name" value="Ureidogly_lyase_bac"/>
</dbReference>
<dbReference type="RefSeq" id="WP_196475153.1">
    <property type="nucleotide sequence ID" value="NZ_JACFYX020000012.1"/>
</dbReference>
<dbReference type="GO" id="GO:0006145">
    <property type="term" value="P:purine nucleobase catabolic process"/>
    <property type="evidence" value="ECO:0007669"/>
    <property type="project" value="UniProtKB-UniRule"/>
</dbReference>
<dbReference type="Pfam" id="PF04115">
    <property type="entry name" value="Ureidogly_lyase"/>
    <property type="match status" value="1"/>
</dbReference>
<accession>A0A931D5Y2</accession>
<keyword evidence="3 5" id="KW-0456">Lyase</keyword>
<comment type="caution">
    <text evidence="6">The sequence shown here is derived from an EMBL/GenBank/DDBJ whole genome shotgun (WGS) entry which is preliminary data.</text>
</comment>
<evidence type="ECO:0000256" key="4">
    <source>
        <dbReference type="ARBA" id="ARBA00047684"/>
    </source>
</evidence>
<proteinExistence type="inferred from homology"/>
<dbReference type="PIRSF" id="PIRSF017306">
    <property type="entry name" value="Ureidogly_hydro"/>
    <property type="match status" value="1"/>
</dbReference>
<protein>
    <recommendedName>
        <fullName evidence="5">Ureidoglycolate lyase</fullName>
        <ecNumber evidence="5">4.3.2.3</ecNumber>
    </recommendedName>
    <alternativeName>
        <fullName evidence="5">Ureidoglycolatase</fullName>
    </alternativeName>
</protein>
<gene>
    <name evidence="5" type="primary">allA</name>
    <name evidence="6" type="ORF">H3221_11715</name>
</gene>
<dbReference type="PANTHER" id="PTHR21221">
    <property type="entry name" value="UREIDOGLYCOLATE HYDROLASE"/>
    <property type="match status" value="1"/>
</dbReference>
<dbReference type="EC" id="4.3.2.3" evidence="5"/>
<evidence type="ECO:0000313" key="6">
    <source>
        <dbReference type="EMBL" id="MBG0835777.1"/>
    </source>
</evidence>
<comment type="cofactor">
    <cofactor evidence="5">
        <name>Ni(2+)</name>
        <dbReference type="ChEBI" id="CHEBI:49786"/>
    </cofactor>
</comment>
<dbReference type="EMBL" id="JACFYX010000009">
    <property type="protein sequence ID" value="MBG0835777.1"/>
    <property type="molecule type" value="Genomic_DNA"/>
</dbReference>
<evidence type="ECO:0000256" key="2">
    <source>
        <dbReference type="ARBA" id="ARBA00022631"/>
    </source>
</evidence>
<dbReference type="NCBIfam" id="NF009932">
    <property type="entry name" value="PRK13395.1"/>
    <property type="match status" value="1"/>
</dbReference>
<reference evidence="6" key="1">
    <citation type="submission" date="2020-07" db="EMBL/GenBank/DDBJ databases">
        <title>Pseudomonas chaetoceroseae sp. nov., a new member of the Pseudomonas oleovorans group isolated from a culture of Chaetoceros calcitrans.</title>
        <authorList>
            <person name="Girard L."/>
            <person name="Lood C."/>
            <person name="De Mot R."/>
            <person name="Baudart J."/>
        </authorList>
    </citation>
    <scope>NUCLEOTIDE SEQUENCE</scope>
    <source>
        <strain evidence="6">536</strain>
    </source>
</reference>
<organism evidence="6 7">
    <name type="scientific">Pseudomonas chaetocerotis</name>
    <dbReference type="NCBI Taxonomy" id="2758695"/>
    <lineage>
        <taxon>Bacteria</taxon>
        <taxon>Pseudomonadati</taxon>
        <taxon>Pseudomonadota</taxon>
        <taxon>Gammaproteobacteria</taxon>
        <taxon>Pseudomonadales</taxon>
        <taxon>Pseudomonadaceae</taxon>
        <taxon>Pseudomonas</taxon>
    </lineage>
</organism>
<keyword evidence="2 5" id="KW-0659">Purine metabolism</keyword>
<dbReference type="InterPro" id="IPR047233">
    <property type="entry name" value="UAH_cupin"/>
</dbReference>
<evidence type="ECO:0000256" key="5">
    <source>
        <dbReference type="HAMAP-Rule" id="MF_00616"/>
    </source>
</evidence>
<evidence type="ECO:0000313" key="7">
    <source>
        <dbReference type="Proteomes" id="UP000596932"/>
    </source>
</evidence>
<dbReference type="Proteomes" id="UP000596932">
    <property type="component" value="Unassembled WGS sequence"/>
</dbReference>